<protein>
    <submittedName>
        <fullName evidence="9">Iroquoiscaupolican,Iroquoisirx-2,Iroquoisirx-1-A,IroquoisIRX-2,IroquoisIRX-3,Iroquois-class homeodomain</fullName>
    </submittedName>
</protein>
<comment type="similarity">
    <text evidence="2">Belongs to the TALE/IRO homeobox family.</text>
</comment>
<dbReference type="SUPFAM" id="SSF46689">
    <property type="entry name" value="Homeodomain-like"/>
    <property type="match status" value="1"/>
</dbReference>
<dbReference type="CDD" id="cd00086">
    <property type="entry name" value="homeodomain"/>
    <property type="match status" value="1"/>
</dbReference>
<feature type="compositionally biased region" description="Polar residues" evidence="7">
    <location>
        <begin position="304"/>
        <end position="320"/>
    </location>
</feature>
<evidence type="ECO:0000256" key="5">
    <source>
        <dbReference type="ARBA" id="ARBA00023242"/>
    </source>
</evidence>
<dbReference type="EMBL" id="OX597814">
    <property type="protein sequence ID" value="CAI9715787.1"/>
    <property type="molecule type" value="Genomic_DNA"/>
</dbReference>
<evidence type="ECO:0000256" key="4">
    <source>
        <dbReference type="ARBA" id="ARBA00023155"/>
    </source>
</evidence>
<dbReference type="PROSITE" id="PS00027">
    <property type="entry name" value="HOMEOBOX_1"/>
    <property type="match status" value="1"/>
</dbReference>
<dbReference type="FunFam" id="1.10.10.60:FF:000003">
    <property type="entry name" value="Iroquois-class homeobox protein IRX"/>
    <property type="match status" value="1"/>
</dbReference>
<proteinExistence type="inferred from homology"/>
<dbReference type="PANTHER" id="PTHR11211">
    <property type="entry name" value="IROQUOIS-CLASS HOMEODOMAIN PROTEIN IRX"/>
    <property type="match status" value="1"/>
</dbReference>
<accession>A0AA36AJK0</accession>
<feature type="domain" description="Homeobox" evidence="8">
    <location>
        <begin position="141"/>
        <end position="204"/>
    </location>
</feature>
<dbReference type="InterPro" id="IPR009057">
    <property type="entry name" value="Homeodomain-like_sf"/>
</dbReference>
<name>A0AA36AJK0_OCTVU</name>
<keyword evidence="5 6" id="KW-0539">Nucleus</keyword>
<feature type="region of interest" description="Disordered" evidence="7">
    <location>
        <begin position="299"/>
        <end position="320"/>
    </location>
</feature>
<dbReference type="Gene3D" id="1.10.10.60">
    <property type="entry name" value="Homeodomain-like"/>
    <property type="match status" value="1"/>
</dbReference>
<evidence type="ECO:0000313" key="10">
    <source>
        <dbReference type="Proteomes" id="UP001162480"/>
    </source>
</evidence>
<dbReference type="AlphaFoldDB" id="A0AA36AJK0"/>
<dbReference type="GO" id="GO:0000978">
    <property type="term" value="F:RNA polymerase II cis-regulatory region sequence-specific DNA binding"/>
    <property type="evidence" value="ECO:0007669"/>
    <property type="project" value="TreeGrafter"/>
</dbReference>
<evidence type="ECO:0000256" key="6">
    <source>
        <dbReference type="PROSITE-ProRule" id="PRU00108"/>
    </source>
</evidence>
<organism evidence="9 10">
    <name type="scientific">Octopus vulgaris</name>
    <name type="common">Common octopus</name>
    <dbReference type="NCBI Taxonomy" id="6645"/>
    <lineage>
        <taxon>Eukaryota</taxon>
        <taxon>Metazoa</taxon>
        <taxon>Spiralia</taxon>
        <taxon>Lophotrochozoa</taxon>
        <taxon>Mollusca</taxon>
        <taxon>Cephalopoda</taxon>
        <taxon>Coleoidea</taxon>
        <taxon>Octopodiformes</taxon>
        <taxon>Octopoda</taxon>
        <taxon>Incirrata</taxon>
        <taxon>Octopodidae</taxon>
        <taxon>Octopus</taxon>
    </lineage>
</organism>
<dbReference type="GO" id="GO:0030182">
    <property type="term" value="P:neuron differentiation"/>
    <property type="evidence" value="ECO:0007669"/>
    <property type="project" value="TreeGrafter"/>
</dbReference>
<dbReference type="PROSITE" id="PS50071">
    <property type="entry name" value="HOMEOBOX_2"/>
    <property type="match status" value="1"/>
</dbReference>
<evidence type="ECO:0000256" key="3">
    <source>
        <dbReference type="ARBA" id="ARBA00023125"/>
    </source>
</evidence>
<evidence type="ECO:0000256" key="7">
    <source>
        <dbReference type="SAM" id="MobiDB-lite"/>
    </source>
</evidence>
<comment type="subcellular location">
    <subcellularLocation>
        <location evidence="1 6">Nucleus</location>
    </subcellularLocation>
</comment>
<keyword evidence="10" id="KW-1185">Reference proteome</keyword>
<feature type="DNA-binding region" description="Homeobox" evidence="6">
    <location>
        <begin position="143"/>
        <end position="205"/>
    </location>
</feature>
<evidence type="ECO:0000256" key="1">
    <source>
        <dbReference type="ARBA" id="ARBA00004123"/>
    </source>
</evidence>
<keyword evidence="4 6" id="KW-0371">Homeobox</keyword>
<dbReference type="SMART" id="SM00389">
    <property type="entry name" value="HOX"/>
    <property type="match status" value="1"/>
</dbReference>
<dbReference type="InterPro" id="IPR001356">
    <property type="entry name" value="HD"/>
</dbReference>
<dbReference type="GO" id="GO:0048468">
    <property type="term" value="P:cell development"/>
    <property type="evidence" value="ECO:0007669"/>
    <property type="project" value="TreeGrafter"/>
</dbReference>
<dbReference type="SMART" id="SM00548">
    <property type="entry name" value="IRO"/>
    <property type="match status" value="1"/>
</dbReference>
<gene>
    <name evidence="9" type="ORF">OCTVUL_1B029446</name>
</gene>
<dbReference type="Pfam" id="PF05920">
    <property type="entry name" value="Homeobox_KN"/>
    <property type="match status" value="1"/>
</dbReference>
<dbReference type="GO" id="GO:0000981">
    <property type="term" value="F:DNA-binding transcription factor activity, RNA polymerase II-specific"/>
    <property type="evidence" value="ECO:0007669"/>
    <property type="project" value="InterPro"/>
</dbReference>
<sequence length="487" mass="53134">MSYPQFGYTYPSTNNSISSTQLLMSGSTATSISGSTCCENGRPLVTDPHTGQTVCSCQYSSPSILSYPRLPETMYGTSPYATQSYVPLGTDTSAFYSPLNTSYELKDSTDAWRGITQSGACYPYEPSMTYSYGGTYGTMDLNGAARRKNATRETTNTLKAWLYEHRKNPYPTKGEKIMLAIITKMTLTQVSTWFANARRRLKKENKMTWSPRNRCGDNDDGDGRDKAGDSDSDDLKEKDENMKKINGLDTTDNQECSRRAKDIVSHLDMEKNVQNMIPGSLQSSPTSSPLPTASTRHRLEYSDTSRPTVSESPCASSNDSALSDEANILLKNSHDHSDGLKPRIWSLADTATSSAGLMNRGVTAPLTHIHMNNKNMPTSSQPPLLAATSSTSLRGWLGNSFANPNTSFTPAVSAMYTLNSQRLNDSTVGSNLSQMPPVATGNNTSTATSHLVRPFAQVNSLYPTARDISHLRPTDGILQNSINNLSS</sequence>
<dbReference type="GO" id="GO:0005634">
    <property type="term" value="C:nucleus"/>
    <property type="evidence" value="ECO:0007669"/>
    <property type="project" value="UniProtKB-SubCell"/>
</dbReference>
<dbReference type="InterPro" id="IPR003893">
    <property type="entry name" value="Iroquois_homeo"/>
</dbReference>
<evidence type="ECO:0000256" key="2">
    <source>
        <dbReference type="ARBA" id="ARBA00008446"/>
    </source>
</evidence>
<dbReference type="PANTHER" id="PTHR11211:SF40">
    <property type="entry name" value="MIRROR, ISOFORM C"/>
    <property type="match status" value="1"/>
</dbReference>
<dbReference type="Proteomes" id="UP001162480">
    <property type="component" value="Chromosome 1"/>
</dbReference>
<dbReference type="InterPro" id="IPR008422">
    <property type="entry name" value="KN_HD"/>
</dbReference>
<feature type="compositionally biased region" description="Basic and acidic residues" evidence="7">
    <location>
        <begin position="214"/>
        <end position="243"/>
    </location>
</feature>
<evidence type="ECO:0000313" key="9">
    <source>
        <dbReference type="EMBL" id="CAI9715787.1"/>
    </source>
</evidence>
<dbReference type="InterPro" id="IPR017970">
    <property type="entry name" value="Homeobox_CS"/>
</dbReference>
<feature type="region of interest" description="Disordered" evidence="7">
    <location>
        <begin position="205"/>
        <end position="257"/>
    </location>
</feature>
<reference evidence="9" key="1">
    <citation type="submission" date="2023-08" db="EMBL/GenBank/DDBJ databases">
        <authorList>
            <person name="Alioto T."/>
            <person name="Alioto T."/>
            <person name="Gomez Garrido J."/>
        </authorList>
    </citation>
    <scope>NUCLEOTIDE SEQUENCE</scope>
</reference>
<evidence type="ECO:0000259" key="8">
    <source>
        <dbReference type="PROSITE" id="PS50071"/>
    </source>
</evidence>
<keyword evidence="3 6" id="KW-0238">DNA-binding</keyword>